<dbReference type="Gene3D" id="3.10.590.10">
    <property type="entry name" value="ph1033 like domains"/>
    <property type="match status" value="1"/>
</dbReference>
<dbReference type="Pfam" id="PF07728">
    <property type="entry name" value="AAA_5"/>
    <property type="match status" value="1"/>
</dbReference>
<dbReference type="InterPro" id="IPR027417">
    <property type="entry name" value="P-loop_NTPase"/>
</dbReference>
<comment type="caution">
    <text evidence="2">The sequence shown here is derived from an EMBL/GenBank/DDBJ whole genome shotgun (WGS) entry which is preliminary data.</text>
</comment>
<evidence type="ECO:0000313" key="2">
    <source>
        <dbReference type="EMBL" id="KAB7520086.1"/>
    </source>
</evidence>
<sequence>MTEPTLSDFEDDVGVFKATGPPDHWLTTLNTGIWGFTSDNESSWDRLSAGDLILFHSTGSDTHDGNWDSGIVGYGVAGTKRTKEYPLWRSEVEAGENAFPYIVELTATHWRGDIGGISGAEIESKSHEQIHDDIESLLHNRLTLSEIEEETGSRFPVMGSFSSPSDGQQHLRLLQSEPLTTVRYRNRNVESAESVEEPETASQSFDHLRKRDGITLDGDALFDGLYFDSEERRRIRSAVESAVRSGKHVIFTGPPGTGKTELAENTCKALLHNDQYTDYQISTATADWSTFDTVGGYMPRDEAGGSLDFVPGQVLERLPNGDHARNELLVIDEINRADIDKAFGQLFTVLSGQPVQLPFQQAGSEVEILPADRVDWSSQPASHEYVVPESWRLLATMNSYDKTSLYEMSYAFMRRFTFVRVGPPTGDLEQAISKYVELWDIETTEPDEAAVATVWRTMNSHDRAIGPAVVKDMLEMMSAMEPATIEEKTTQAVASYVLPQLEGIPQRKEIVQQLFETRVDESILRQVASEVLQIPLE</sequence>
<dbReference type="Gene3D" id="3.40.50.300">
    <property type="entry name" value="P-loop containing nucleotide triphosphate hydrolases"/>
    <property type="match status" value="1"/>
</dbReference>
<dbReference type="SUPFAM" id="SSF52540">
    <property type="entry name" value="P-loop containing nucleoside triphosphate hydrolases"/>
    <property type="match status" value="1"/>
</dbReference>
<dbReference type="PANTHER" id="PTHR37291:SF1">
    <property type="entry name" value="TYPE IV METHYL-DIRECTED RESTRICTION ENZYME ECOKMCRB SUBUNIT"/>
    <property type="match status" value="1"/>
</dbReference>
<dbReference type="PANTHER" id="PTHR37291">
    <property type="entry name" value="5-METHYLCYTOSINE-SPECIFIC RESTRICTION ENZYME B"/>
    <property type="match status" value="1"/>
</dbReference>
<organism evidence="2 3">
    <name type="scientific">Halosegnis rubeus</name>
    <dbReference type="NCBI Taxonomy" id="2212850"/>
    <lineage>
        <taxon>Archaea</taxon>
        <taxon>Methanobacteriati</taxon>
        <taxon>Methanobacteriota</taxon>
        <taxon>Stenosarchaea group</taxon>
        <taxon>Halobacteria</taxon>
        <taxon>Halobacteriales</taxon>
        <taxon>Natronomonadaceae</taxon>
        <taxon>Halosegnis</taxon>
    </lineage>
</organism>
<accession>A0A5N5UMF4</accession>
<dbReference type="SUPFAM" id="SSF88697">
    <property type="entry name" value="PUA domain-like"/>
    <property type="match status" value="1"/>
</dbReference>
<evidence type="ECO:0000259" key="1">
    <source>
        <dbReference type="SMART" id="SM00382"/>
    </source>
</evidence>
<dbReference type="EMBL" id="QMDY01000001">
    <property type="protein sequence ID" value="KAB7520086.1"/>
    <property type="molecule type" value="Genomic_DNA"/>
</dbReference>
<proteinExistence type="predicted"/>
<dbReference type="Proteomes" id="UP000326207">
    <property type="component" value="Unassembled WGS sequence"/>
</dbReference>
<reference evidence="2 3" key="1">
    <citation type="submission" date="2019-10" db="EMBL/GenBank/DDBJ databases">
        <title>Unraveling microbial dark matter from salterns through culturing: the case of the genus Halosegnis.</title>
        <authorList>
            <person name="Duran-Viseras A."/>
            <person name="Andrei A.-S."/>
            <person name="Vera-Gargallo B."/>
            <person name="Ghai R."/>
            <person name="Sanchez-Porro C."/>
            <person name="Ventosa A."/>
        </authorList>
    </citation>
    <scope>NUCLEOTIDE SEQUENCE [LARGE SCALE GENOMIC DNA]</scope>
    <source>
        <strain evidence="2 3">F19-13</strain>
    </source>
</reference>
<feature type="domain" description="AAA+ ATPase" evidence="1">
    <location>
        <begin position="245"/>
        <end position="422"/>
    </location>
</feature>
<protein>
    <submittedName>
        <fullName evidence="2">AAA domain-containing protein</fullName>
    </submittedName>
</protein>
<name>A0A5N5UMF4_9EURY</name>
<gene>
    <name evidence="2" type="ORF">DP108_02215</name>
</gene>
<evidence type="ECO:0000313" key="3">
    <source>
        <dbReference type="Proteomes" id="UP000326207"/>
    </source>
</evidence>
<dbReference type="RefSeq" id="WP_152155947.1">
    <property type="nucleotide sequence ID" value="NZ_QMDY01000001.1"/>
</dbReference>
<dbReference type="CDD" id="cd00009">
    <property type="entry name" value="AAA"/>
    <property type="match status" value="1"/>
</dbReference>
<dbReference type="InterPro" id="IPR015947">
    <property type="entry name" value="PUA-like_sf"/>
</dbReference>
<dbReference type="InterPro" id="IPR052934">
    <property type="entry name" value="Methyl-DNA_Rec/Restrict_Enz"/>
</dbReference>
<dbReference type="InterPro" id="IPR003593">
    <property type="entry name" value="AAA+_ATPase"/>
</dbReference>
<dbReference type="SMART" id="SM00382">
    <property type="entry name" value="AAA"/>
    <property type="match status" value="1"/>
</dbReference>
<dbReference type="GO" id="GO:0005524">
    <property type="term" value="F:ATP binding"/>
    <property type="evidence" value="ECO:0007669"/>
    <property type="project" value="InterPro"/>
</dbReference>
<dbReference type="GO" id="GO:0016887">
    <property type="term" value="F:ATP hydrolysis activity"/>
    <property type="evidence" value="ECO:0007669"/>
    <property type="project" value="InterPro"/>
</dbReference>
<dbReference type="InterPro" id="IPR011704">
    <property type="entry name" value="ATPase_dyneun-rel_AAA"/>
</dbReference>
<dbReference type="AlphaFoldDB" id="A0A5N5UMF4"/>